<evidence type="ECO:0000259" key="10">
    <source>
        <dbReference type="Pfam" id="PF14669"/>
    </source>
</evidence>
<keyword evidence="6" id="KW-0744">Spermatogenesis</keyword>
<dbReference type="GO" id="GO:0048137">
    <property type="term" value="P:spermatocyte division"/>
    <property type="evidence" value="ECO:0007669"/>
    <property type="project" value="TreeGrafter"/>
</dbReference>
<feature type="region of interest" description="Disordered" evidence="8">
    <location>
        <begin position="209"/>
        <end position="228"/>
    </location>
</feature>
<evidence type="ECO:0000256" key="5">
    <source>
        <dbReference type="ARBA" id="ARBA00022782"/>
    </source>
</evidence>
<dbReference type="Pfam" id="PF14669">
    <property type="entry name" value="Asp_Glu_race_2"/>
    <property type="match status" value="1"/>
</dbReference>
<dbReference type="PANTHER" id="PTHR35671:SF1">
    <property type="entry name" value="PROTEIN TOPAZ1"/>
    <property type="match status" value="1"/>
</dbReference>
<feature type="compositionally biased region" description="Polar residues" evidence="8">
    <location>
        <begin position="216"/>
        <end position="225"/>
    </location>
</feature>
<comment type="function">
    <text evidence="1">Important for normal spermatogenesis and male fertility. Specifically required for progression to the post-meiotic stages of spermatocyte development. Seems to be necessary for normal expression levels of a number of testis-expressed gene transcripts, although its role in this process is unclear.</text>
</comment>
<comment type="subcellular location">
    <subcellularLocation>
        <location evidence="2">Cytoplasm</location>
        <location evidence="2">Cytosol</location>
    </subcellularLocation>
</comment>
<feature type="region of interest" description="Disordered" evidence="8">
    <location>
        <begin position="305"/>
        <end position="359"/>
    </location>
</feature>
<keyword evidence="12" id="KW-1185">Reference proteome</keyword>
<evidence type="ECO:0000256" key="4">
    <source>
        <dbReference type="ARBA" id="ARBA00022490"/>
    </source>
</evidence>
<feature type="region of interest" description="Disordered" evidence="8">
    <location>
        <begin position="1012"/>
        <end position="1040"/>
    </location>
</feature>
<evidence type="ECO:0000256" key="3">
    <source>
        <dbReference type="ARBA" id="ARBA00016464"/>
    </source>
</evidence>
<reference evidence="11" key="2">
    <citation type="submission" date="2025-09" db="UniProtKB">
        <authorList>
            <consortium name="Ensembl"/>
        </authorList>
    </citation>
    <scope>IDENTIFICATION</scope>
</reference>
<feature type="compositionally biased region" description="Polar residues" evidence="8">
    <location>
        <begin position="85"/>
        <end position="110"/>
    </location>
</feature>
<organism evidence="11 12">
    <name type="scientific">Poecilia latipinna</name>
    <name type="common">sailfin molly</name>
    <dbReference type="NCBI Taxonomy" id="48699"/>
    <lineage>
        <taxon>Eukaryota</taxon>
        <taxon>Metazoa</taxon>
        <taxon>Chordata</taxon>
        <taxon>Craniata</taxon>
        <taxon>Vertebrata</taxon>
        <taxon>Euteleostomi</taxon>
        <taxon>Actinopterygii</taxon>
        <taxon>Neopterygii</taxon>
        <taxon>Teleostei</taxon>
        <taxon>Neoteleostei</taxon>
        <taxon>Acanthomorphata</taxon>
        <taxon>Ovalentaria</taxon>
        <taxon>Atherinomorphae</taxon>
        <taxon>Cyprinodontiformes</taxon>
        <taxon>Poeciliidae</taxon>
        <taxon>Poeciliinae</taxon>
        <taxon>Poecilia</taxon>
    </lineage>
</organism>
<evidence type="ECO:0000313" key="12">
    <source>
        <dbReference type="Proteomes" id="UP000261500"/>
    </source>
</evidence>
<keyword evidence="9" id="KW-1133">Transmembrane helix</keyword>
<feature type="transmembrane region" description="Helical" evidence="9">
    <location>
        <begin position="19"/>
        <end position="39"/>
    </location>
</feature>
<dbReference type="GO" id="GO:0030154">
    <property type="term" value="P:cell differentiation"/>
    <property type="evidence" value="ECO:0007669"/>
    <property type="project" value="UniProtKB-KW"/>
</dbReference>
<sequence length="1651" mass="183087">MTSDNIGVGPKQAFIINYFLLNTFFKNVYLVAVLLVSMFPSSSNRVKLNRLALKDVVGLKLAPRRRKTPKAAIDISPDSSKRHQNVLSNPLSVEETASVSGDRNESSQTVPEPKNLEKQNDALKDNLKGKLKGNYAVTQKAKWRNDLQSCTGDNMEHKRSGSNTKEFVQDTHLNLSELAGSEGCLRRSVGASLCIVCEECKYISSRQRTLGKQKPKTSTPESGPSPTMVKIYGRKRAVETVEKIVVWINEYPKVTLCDIAATYDICSHNCGYILPDDLKNKKMRCFKRDMRAGFRIWPSCIGHNSEQGGEAKNSTSSPSVQSGNSICQAESLTEQHKHPEEGTASEVSTPSEHFYNGWTDVDTTATAPFLKRKRTEDDEIRTCVLDQYQLDNAGLESDPIALGIHRDKRMKLGDGVECSRVCSMASKENEVISRPDQNIFSPTEYDAFQMSPVLFSENDELNVDEPELFTCQRVRPYSRELRSSCARTYKSWPFPNSQPRCKVGASAIACSETGSSQRSPIDSVTKNSNLPSSSTGENQNMTKLRTVQQPVQSGKSVAPLHCRSVPSSGPGQLGMEPDGGAVSTFLLNRLERNDSTSTTTTHKVLSLSDWEAASALSNSSDPSSSGLSATVFSPLPSMFLSGKIQNTPGKTVKEPQLSTFGPLPFALPNNSFQSLVSSIDFSCDQNNNDECLPMKSPPRLEPYDASPFKPKHLCNVPRQNYVDFDSDGFLLPPELSPITSPYRRILGCTSFESLGSLEDNEEVMNKAETPTDFYLEQVANGNTETSSTSSEHSSKEMEGATTPSTLTDITAFKSLSSPSNTEVHGDEDIKETLDDTEKNVEDSKRSFKQVPLSPKVQATVGSNVPTEDSLSPSSHGEEHTEEEDEEEQCSSTEEESSSYDTEDDQREAEGTKEPETDVLDEVTAYEQDILLVDVVQEDPELFENLPEKSLLNLGPVRDTAPPKKKPIPAIKFSLKTTRSSSVFDQKVTTVTVDLRDDCTEIADEMESRPWRPRCSNITTKNQNPYLQSEHLGRSDRNNSKMDGSLESNFGRLIHPHVTSRIGQCMKSPTKMTDFRRQKSNEYCRQYFSESLSCGFKMCRFQHLPAEGDEKFCVEMVTKFAKNPACLQKAGAVFTGYYQNSPPGAYFSMPVLLTLLWALLKAGMVSNVFSVLRISLAHNIVPGHEFLLALFNYVRDKDLMSFVPELMQLTFKMAGVGLELSLDCIDNVKHSPMFQQATHHNSHNSPASTQNPEYLNLVHGIVEIELCAKQEDWKRMGEVYRSVCQFSQHQNQVERISGRIAIALLSESKDKVSLPFAAFAESVRQNESEENLVKTFVGRIGVSLMLRYHKNHHWIKGRRVVEVMSALKVDYTTLKSLFGNEDGASRCCLITVATELFLLSGSVEGALSTLREHNWFLSSGLWPCEPTDLEARTNLLRRLAGKTSHRDTLEVLCNLPGVKEPSDLIDIDRCCSRNWADKTCGCGRGKSSNVNITGSPSRKNLIISCLKPQGVRVNPPDSLSAGYYPDVSAAPGLMALVVPCQLGEVELALALEMFVAFNASAILPLSDTATSSLSITLKRTQSCEGDYISAGNRLLSAACLPQPKLTVRYTAVNSSQEQLFRLDVSSARRWLRHNHLWASEMWTQRPKNVNPN</sequence>
<dbReference type="Ensembl" id="ENSPLAT00000021765.1">
    <property type="protein sequence ID" value="ENSPLAP00000013665.1"/>
    <property type="gene ID" value="ENSPLAG00000017190.1"/>
</dbReference>
<feature type="compositionally biased region" description="Polar residues" evidence="8">
    <location>
        <begin position="305"/>
        <end position="332"/>
    </location>
</feature>
<feature type="compositionally biased region" description="Polar residues" evidence="8">
    <location>
        <begin position="801"/>
        <end position="822"/>
    </location>
</feature>
<keyword evidence="4" id="KW-0963">Cytoplasm</keyword>
<evidence type="ECO:0000256" key="9">
    <source>
        <dbReference type="SAM" id="Phobius"/>
    </source>
</evidence>
<evidence type="ECO:0000256" key="1">
    <source>
        <dbReference type="ARBA" id="ARBA00002132"/>
    </source>
</evidence>
<feature type="region of interest" description="Disordered" evidence="8">
    <location>
        <begin position="781"/>
        <end position="919"/>
    </location>
</feature>
<keyword evidence="9" id="KW-0812">Transmembrane</keyword>
<accession>A0A3B3UJY9</accession>
<feature type="compositionally biased region" description="Basic and acidic residues" evidence="8">
    <location>
        <begin position="823"/>
        <end position="845"/>
    </location>
</feature>
<feature type="domain" description="Protein TOPAZ1" evidence="10">
    <location>
        <begin position="1263"/>
        <end position="1436"/>
    </location>
</feature>
<dbReference type="Proteomes" id="UP000261500">
    <property type="component" value="Unplaced"/>
</dbReference>
<evidence type="ECO:0000256" key="2">
    <source>
        <dbReference type="ARBA" id="ARBA00004514"/>
    </source>
</evidence>
<dbReference type="PANTHER" id="PTHR35671">
    <property type="entry name" value="PROTEIN TOPAZ1"/>
    <property type="match status" value="1"/>
</dbReference>
<feature type="compositionally biased region" description="Acidic residues" evidence="8">
    <location>
        <begin position="879"/>
        <end position="906"/>
    </location>
</feature>
<dbReference type="STRING" id="48699.ENSPLAP00000013665"/>
<feature type="compositionally biased region" description="Polar residues" evidence="8">
    <location>
        <begin position="1015"/>
        <end position="1026"/>
    </location>
</feature>
<name>A0A3B3UJY9_9TELE</name>
<reference evidence="11" key="1">
    <citation type="submission" date="2025-08" db="UniProtKB">
        <authorList>
            <consortium name="Ensembl"/>
        </authorList>
    </citation>
    <scope>IDENTIFICATION</scope>
</reference>
<evidence type="ECO:0000313" key="11">
    <source>
        <dbReference type="Ensembl" id="ENSPLAP00000013665.1"/>
    </source>
</evidence>
<dbReference type="InterPro" id="IPR029435">
    <property type="entry name" value="TOPAZ1_dom"/>
</dbReference>
<keyword evidence="5" id="KW-0221">Differentiation</keyword>
<feature type="compositionally biased region" description="Basic and acidic residues" evidence="8">
    <location>
        <begin position="1030"/>
        <end position="1039"/>
    </location>
</feature>
<feature type="region of interest" description="Disordered" evidence="8">
    <location>
        <begin position="512"/>
        <end position="539"/>
    </location>
</feature>
<dbReference type="GO" id="GO:0005829">
    <property type="term" value="C:cytosol"/>
    <property type="evidence" value="ECO:0007669"/>
    <property type="project" value="UniProtKB-SubCell"/>
</dbReference>
<evidence type="ECO:0000256" key="6">
    <source>
        <dbReference type="ARBA" id="ARBA00022871"/>
    </source>
</evidence>
<dbReference type="GeneTree" id="ENSGT00390000012495"/>
<evidence type="ECO:0000256" key="7">
    <source>
        <dbReference type="ARBA" id="ARBA00031943"/>
    </source>
</evidence>
<proteinExistence type="predicted"/>
<feature type="region of interest" description="Disordered" evidence="8">
    <location>
        <begin position="67"/>
        <end position="120"/>
    </location>
</feature>
<dbReference type="InterPro" id="IPR038952">
    <property type="entry name" value="TOPAZ1"/>
</dbReference>
<keyword evidence="9" id="KW-0472">Membrane</keyword>
<protein>
    <recommendedName>
        <fullName evidence="3">Protein TOPAZ1</fullName>
    </recommendedName>
    <alternativeName>
        <fullName evidence="7">Testis- and ovary-specific PAZ domain-containing protein 1</fullName>
    </alternativeName>
</protein>
<evidence type="ECO:0000256" key="8">
    <source>
        <dbReference type="SAM" id="MobiDB-lite"/>
    </source>
</evidence>
<feature type="compositionally biased region" description="Polar residues" evidence="8">
    <location>
        <begin position="859"/>
        <end position="870"/>
    </location>
</feature>